<dbReference type="InterPro" id="IPR054120">
    <property type="entry name" value="PBPA_dimer"/>
</dbReference>
<dbReference type="InterPro" id="IPR001460">
    <property type="entry name" value="PCN-bd_Tpept"/>
</dbReference>
<evidence type="ECO:0000259" key="2">
    <source>
        <dbReference type="Pfam" id="PF21922"/>
    </source>
</evidence>
<dbReference type="PANTHER" id="PTHR30627:SF24">
    <property type="entry name" value="PENICILLIN-BINDING PROTEIN 4B"/>
    <property type="match status" value="1"/>
</dbReference>
<dbReference type="EMBL" id="BAAAPF010000257">
    <property type="protein sequence ID" value="GAA1499743.1"/>
    <property type="molecule type" value="Genomic_DNA"/>
</dbReference>
<reference evidence="3 4" key="1">
    <citation type="journal article" date="2019" name="Int. J. Syst. Evol. Microbiol.">
        <title>The Global Catalogue of Microorganisms (GCM) 10K type strain sequencing project: providing services to taxonomists for standard genome sequencing and annotation.</title>
        <authorList>
            <consortium name="The Broad Institute Genomics Platform"/>
            <consortium name="The Broad Institute Genome Sequencing Center for Infectious Disease"/>
            <person name="Wu L."/>
            <person name="Ma J."/>
        </authorList>
    </citation>
    <scope>NUCLEOTIDE SEQUENCE [LARGE SCALE GENOMIC DNA]</scope>
    <source>
        <strain evidence="3 4">JCM 15481</strain>
    </source>
</reference>
<feature type="domain" description="Penicillin-binding protein transpeptidase" evidence="1">
    <location>
        <begin position="155"/>
        <end position="478"/>
    </location>
</feature>
<dbReference type="RefSeq" id="WP_344293143.1">
    <property type="nucleotide sequence ID" value="NZ_BAAAPF010000257.1"/>
</dbReference>
<dbReference type="InterPro" id="IPR050515">
    <property type="entry name" value="Beta-lactam/transpept"/>
</dbReference>
<name>A0ABN1ZIP9_9ACTN</name>
<comment type="caution">
    <text evidence="3">The sequence shown here is derived from an EMBL/GenBank/DDBJ whole genome shotgun (WGS) entry which is preliminary data.</text>
</comment>
<evidence type="ECO:0000313" key="4">
    <source>
        <dbReference type="Proteomes" id="UP001500443"/>
    </source>
</evidence>
<evidence type="ECO:0000313" key="3">
    <source>
        <dbReference type="EMBL" id="GAA1499743.1"/>
    </source>
</evidence>
<dbReference type="Gene3D" id="3.90.1310.10">
    <property type="entry name" value="Penicillin-binding protein 2a (Domain 2)"/>
    <property type="match status" value="1"/>
</dbReference>
<dbReference type="SUPFAM" id="SSF56601">
    <property type="entry name" value="beta-lactamase/transpeptidase-like"/>
    <property type="match status" value="1"/>
</dbReference>
<organism evidence="3 4">
    <name type="scientific">Streptomyces synnematoformans</name>
    <dbReference type="NCBI Taxonomy" id="415721"/>
    <lineage>
        <taxon>Bacteria</taxon>
        <taxon>Bacillati</taxon>
        <taxon>Actinomycetota</taxon>
        <taxon>Actinomycetes</taxon>
        <taxon>Kitasatosporales</taxon>
        <taxon>Streptomycetaceae</taxon>
        <taxon>Streptomyces</taxon>
    </lineage>
</organism>
<dbReference type="Pfam" id="PF00905">
    <property type="entry name" value="Transpeptidase"/>
    <property type="match status" value="1"/>
</dbReference>
<sequence length="483" mass="50661">MIRNTRIAAGCSLLLFLALLLGAARVQVLKAPEYDANPANRRQALERYAQPRGDIYAAGRRLTGSTDTRQGLRYERSYPDGRRYAAVTGFASQLYGSTLLEDTEDGILAGTDPRLAPLPLWGDLTRGRRPGGQVHTTVVPAVQKAAFRGLRGRKGAVVALEPATGRVLALVSSPGYDPALLSGNSPATTLAWDRFLADPAQPLLNRAIRQTYPPGSTFKVITAVAALESGVVTDVDAPTRTPNPYRLIGSTTLLRNESSGCADAPLREAFAQSCNTVFAKLGATVGTARIVATAEAFGFNEGLEIPSPVLPSHVSTRMDPAQVALSAIGQYDTRATPLQMARVAATVAAGGRTMRPYLVERLADADGETVARTRPEAGEPVMSPGTAALLRQLMIDAVSDGTGGLAAIDGVTVGGKTGTAQHGVDNSERPYAWFVSWAQRPGTAVPEVAVAVVVEDAEADRADISGGGSAAPIARGVMRAALR</sequence>
<dbReference type="Gene3D" id="3.40.710.10">
    <property type="entry name" value="DD-peptidase/beta-lactamase superfamily"/>
    <property type="match status" value="1"/>
</dbReference>
<dbReference type="Proteomes" id="UP001500443">
    <property type="component" value="Unassembled WGS sequence"/>
</dbReference>
<proteinExistence type="predicted"/>
<feature type="domain" description="Penicillin binding protein A dimerisation" evidence="2">
    <location>
        <begin position="52"/>
        <end position="133"/>
    </location>
</feature>
<gene>
    <name evidence="3" type="ORF">GCM10009802_54020</name>
</gene>
<keyword evidence="4" id="KW-1185">Reference proteome</keyword>
<protein>
    <submittedName>
        <fullName evidence="3">Penicillin-binding transpeptidase domain-containing protein</fullName>
    </submittedName>
</protein>
<dbReference type="Pfam" id="PF21922">
    <property type="entry name" value="PBP_dimer_2"/>
    <property type="match status" value="1"/>
</dbReference>
<evidence type="ECO:0000259" key="1">
    <source>
        <dbReference type="Pfam" id="PF00905"/>
    </source>
</evidence>
<dbReference type="InterPro" id="IPR012338">
    <property type="entry name" value="Beta-lactam/transpept-like"/>
</dbReference>
<accession>A0ABN1ZIP9</accession>
<dbReference type="PANTHER" id="PTHR30627">
    <property type="entry name" value="PEPTIDOGLYCAN D,D-TRANSPEPTIDASE"/>
    <property type="match status" value="1"/>
</dbReference>